<name>A0A177CW05_9PLEO</name>
<gene>
    <name evidence="1" type="ORF">CC84DRAFT_517519</name>
</gene>
<keyword evidence="2" id="KW-1185">Reference proteome</keyword>
<dbReference type="EMBL" id="KV441549">
    <property type="protein sequence ID" value="OAG11050.1"/>
    <property type="molecule type" value="Genomic_DNA"/>
</dbReference>
<organism evidence="1 2">
    <name type="scientific">Paraphaeosphaeria sporulosa</name>
    <dbReference type="NCBI Taxonomy" id="1460663"/>
    <lineage>
        <taxon>Eukaryota</taxon>
        <taxon>Fungi</taxon>
        <taxon>Dikarya</taxon>
        <taxon>Ascomycota</taxon>
        <taxon>Pezizomycotina</taxon>
        <taxon>Dothideomycetes</taxon>
        <taxon>Pleosporomycetidae</taxon>
        <taxon>Pleosporales</taxon>
        <taxon>Massarineae</taxon>
        <taxon>Didymosphaeriaceae</taxon>
        <taxon>Paraphaeosphaeria</taxon>
    </lineage>
</organism>
<proteinExistence type="predicted"/>
<dbReference type="RefSeq" id="XP_018041415.1">
    <property type="nucleotide sequence ID" value="XM_018186580.1"/>
</dbReference>
<evidence type="ECO:0000313" key="2">
    <source>
        <dbReference type="Proteomes" id="UP000077069"/>
    </source>
</evidence>
<evidence type="ECO:0000313" key="1">
    <source>
        <dbReference type="EMBL" id="OAG11050.1"/>
    </source>
</evidence>
<sequence>MLQSANFSIAPSLRYIGSSLLHEQTRSRHVHSRLSHAASLALPSHRMSLPNPNSIPIATPPNLPGQASYPLPLMPLMRLIFPQRRGPRPFMRIVVCAHPVLAALRGLASLETGRTARTSREATGWGPVDSAASADVHTRNAPGEGGQWDHLKIFFHGRRKGGLGRWGLGR</sequence>
<dbReference type="AlphaFoldDB" id="A0A177CW05"/>
<reference evidence="1 2" key="1">
    <citation type="submission" date="2016-05" db="EMBL/GenBank/DDBJ databases">
        <title>Comparative analysis of secretome profiles of manganese(II)-oxidizing ascomycete fungi.</title>
        <authorList>
            <consortium name="DOE Joint Genome Institute"/>
            <person name="Zeiner C.A."/>
            <person name="Purvine S.O."/>
            <person name="Zink E.M."/>
            <person name="Wu S."/>
            <person name="Pasa-Tolic L."/>
            <person name="Chaput D.L."/>
            <person name="Haridas S."/>
            <person name="Grigoriev I.V."/>
            <person name="Santelli C.M."/>
            <person name="Hansel C.M."/>
        </authorList>
    </citation>
    <scope>NUCLEOTIDE SEQUENCE [LARGE SCALE GENOMIC DNA]</scope>
    <source>
        <strain evidence="1 2">AP3s5-JAC2a</strain>
    </source>
</reference>
<dbReference type="GeneID" id="28770066"/>
<protein>
    <submittedName>
        <fullName evidence="1">Uncharacterized protein</fullName>
    </submittedName>
</protein>
<dbReference type="InParanoid" id="A0A177CW05"/>
<dbReference type="Proteomes" id="UP000077069">
    <property type="component" value="Unassembled WGS sequence"/>
</dbReference>
<accession>A0A177CW05</accession>